<evidence type="ECO:0000256" key="1">
    <source>
        <dbReference type="SAM" id="MobiDB-lite"/>
    </source>
</evidence>
<evidence type="ECO:0000256" key="2">
    <source>
        <dbReference type="SAM" id="SignalP"/>
    </source>
</evidence>
<protein>
    <recommendedName>
        <fullName evidence="5">DUF4179 domain-containing protein</fullName>
    </recommendedName>
</protein>
<evidence type="ECO:0008006" key="5">
    <source>
        <dbReference type="Google" id="ProtNLM"/>
    </source>
</evidence>
<dbReference type="EMBL" id="QWEH01000014">
    <property type="protein sequence ID" value="RHW30327.1"/>
    <property type="molecule type" value="Genomic_DNA"/>
</dbReference>
<sequence length="350" mass="39386">MVRCKRLLFMFLALMILFLAACSSDNEEQSETEKQSSGSIQAGETEGTKAEKVEKEVESVDNTEEVSFEVNQVKEAPEDQGDSEVRLEGEFQIDNKLVSVKGMTNLLPESKLVLSIESEYGLLVGGIDRTEVNENGEFELEYILPDEVEGIVHIELKFEPANQYGEIKNHYLNQLGGSFVQNYAKSNEIYQKVSFQQSATIDGGQHNFSITEPSWDLPEDYGNPKVWIEPVIEKQDDYVVVKINSNIIEDTFILARADIPNYITSGFQGYSYTDPDGSTVLYIHDPEKDSRIKNLTEYDIVITMDPSHHNNGPHVTEVYGENGQNLAGDFVNDEDETKVVEQTITITVEE</sequence>
<feature type="compositionally biased region" description="Basic and acidic residues" evidence="1">
    <location>
        <begin position="46"/>
        <end position="58"/>
    </location>
</feature>
<name>A0A417YCI5_9BACI</name>
<dbReference type="PROSITE" id="PS51257">
    <property type="entry name" value="PROKAR_LIPOPROTEIN"/>
    <property type="match status" value="1"/>
</dbReference>
<keyword evidence="2" id="KW-0732">Signal</keyword>
<evidence type="ECO:0000313" key="3">
    <source>
        <dbReference type="EMBL" id="RHW30327.1"/>
    </source>
</evidence>
<accession>A0A417YCI5</accession>
<feature type="chain" id="PRO_5039545615" description="DUF4179 domain-containing protein" evidence="2">
    <location>
        <begin position="21"/>
        <end position="350"/>
    </location>
</feature>
<dbReference type="OrthoDB" id="193257at2"/>
<evidence type="ECO:0000313" key="4">
    <source>
        <dbReference type="Proteomes" id="UP000285456"/>
    </source>
</evidence>
<keyword evidence="4" id="KW-1185">Reference proteome</keyword>
<feature type="region of interest" description="Disordered" evidence="1">
    <location>
        <begin position="29"/>
        <end position="64"/>
    </location>
</feature>
<reference evidence="3 4" key="1">
    <citation type="journal article" date="2007" name="Int. J. Syst. Evol. Microbiol.">
        <title>Oceanobacillus profundus sp. nov., isolated from a deep-sea sediment core.</title>
        <authorList>
            <person name="Kim Y.G."/>
            <person name="Choi D.H."/>
            <person name="Hyun S."/>
            <person name="Cho B.C."/>
        </authorList>
    </citation>
    <scope>NUCLEOTIDE SEQUENCE [LARGE SCALE GENOMIC DNA]</scope>
    <source>
        <strain evidence="3 4">DSM 18246</strain>
    </source>
</reference>
<dbReference type="Proteomes" id="UP000285456">
    <property type="component" value="Unassembled WGS sequence"/>
</dbReference>
<dbReference type="AlphaFoldDB" id="A0A417YCI5"/>
<dbReference type="RefSeq" id="WP_095308232.1">
    <property type="nucleotide sequence ID" value="NZ_JAMAWL010000011.1"/>
</dbReference>
<gene>
    <name evidence="3" type="ORF">D1B32_17300</name>
</gene>
<organism evidence="3 4">
    <name type="scientific">Oceanobacillus profundus</name>
    <dbReference type="NCBI Taxonomy" id="372463"/>
    <lineage>
        <taxon>Bacteria</taxon>
        <taxon>Bacillati</taxon>
        <taxon>Bacillota</taxon>
        <taxon>Bacilli</taxon>
        <taxon>Bacillales</taxon>
        <taxon>Bacillaceae</taxon>
        <taxon>Oceanobacillus</taxon>
    </lineage>
</organism>
<proteinExistence type="predicted"/>
<feature type="signal peptide" evidence="2">
    <location>
        <begin position="1"/>
        <end position="20"/>
    </location>
</feature>
<comment type="caution">
    <text evidence="3">The sequence shown here is derived from an EMBL/GenBank/DDBJ whole genome shotgun (WGS) entry which is preliminary data.</text>
</comment>